<dbReference type="SUPFAM" id="SSF56574">
    <property type="entry name" value="Serpins"/>
    <property type="match status" value="1"/>
</dbReference>
<proteinExistence type="inferred from homology"/>
<reference evidence="4" key="1">
    <citation type="submission" date="2020-10" db="EMBL/GenBank/DDBJ databases">
        <authorList>
            <person name="Gilroy R."/>
        </authorList>
    </citation>
    <scope>NUCLEOTIDE SEQUENCE</scope>
    <source>
        <strain evidence="4">CHK199-13235</strain>
    </source>
</reference>
<evidence type="ECO:0000313" key="5">
    <source>
        <dbReference type="Proteomes" id="UP000824002"/>
    </source>
</evidence>
<dbReference type="Proteomes" id="UP000824002">
    <property type="component" value="Unassembled WGS sequence"/>
</dbReference>
<feature type="domain" description="Serpin" evidence="3">
    <location>
        <begin position="54"/>
        <end position="412"/>
    </location>
</feature>
<accession>A0A9D1FLN7</accession>
<sequence>MKMKRFAAALLAACLLGSCGSDSPEPLVPVKEQNQSLSEPSEDWKEGMRTFSAVTSAKILSNTEQAKNALYSPASLYLALSATASITGGNTQAELLSLLEADSAENLGTEVSRWRRNIYSDQSENKVLIDGSIWMDDTLTAKQEALETLAEQYHTAAFQMDLNDPATAEQMAQWVREATGGLLGDPETLDPSGNVFSLISALYFYSKWENEFDPEDTEPGSFSAANGTDTDCEYMKTSLEGQYAEQNGVKTAMLPFANGASLVFALPEEGTLPAELAADPDFWRDSVLEAPYRKAYVDWKVPKFQVSGKWNGKLMIPMLQELGVSDLFDLKADFSPLTDGGGIFVYDIIQEATMTIDEKGGEAAAYTVVEVASSAAAESQTLEWVEMHLTRPFLFALMMEGTVLFTGIINNPAAQ</sequence>
<keyword evidence="2" id="KW-0732">Signal</keyword>
<dbReference type="InterPro" id="IPR036186">
    <property type="entry name" value="Serpin_sf"/>
</dbReference>
<dbReference type="InterPro" id="IPR042185">
    <property type="entry name" value="Serpin_sf_2"/>
</dbReference>
<dbReference type="GO" id="GO:0005615">
    <property type="term" value="C:extracellular space"/>
    <property type="evidence" value="ECO:0007669"/>
    <property type="project" value="InterPro"/>
</dbReference>
<dbReference type="PROSITE" id="PS51257">
    <property type="entry name" value="PROKAR_LIPOPROTEIN"/>
    <property type="match status" value="1"/>
</dbReference>
<dbReference type="InterPro" id="IPR023796">
    <property type="entry name" value="Serpin_dom"/>
</dbReference>
<comment type="caution">
    <text evidence="4">The sequence shown here is derived from an EMBL/GenBank/DDBJ whole genome shotgun (WGS) entry which is preliminary data.</text>
</comment>
<feature type="chain" id="PRO_5039479566" description="Serpin domain-containing protein" evidence="2">
    <location>
        <begin position="24"/>
        <end position="415"/>
    </location>
</feature>
<dbReference type="Pfam" id="PF00079">
    <property type="entry name" value="Serpin"/>
    <property type="match status" value="1"/>
</dbReference>
<evidence type="ECO:0000313" key="4">
    <source>
        <dbReference type="EMBL" id="HIS75495.1"/>
    </source>
</evidence>
<dbReference type="Gene3D" id="2.30.39.10">
    <property type="entry name" value="Alpha-1-antitrypsin, domain 1"/>
    <property type="match status" value="1"/>
</dbReference>
<dbReference type="GO" id="GO:0004867">
    <property type="term" value="F:serine-type endopeptidase inhibitor activity"/>
    <property type="evidence" value="ECO:0007669"/>
    <property type="project" value="InterPro"/>
</dbReference>
<dbReference type="EMBL" id="DVJP01000016">
    <property type="protein sequence ID" value="HIS75495.1"/>
    <property type="molecule type" value="Genomic_DNA"/>
</dbReference>
<gene>
    <name evidence="4" type="ORF">IAB51_01670</name>
</gene>
<comment type="similarity">
    <text evidence="1">Belongs to the serpin family.</text>
</comment>
<feature type="signal peptide" evidence="2">
    <location>
        <begin position="1"/>
        <end position="23"/>
    </location>
</feature>
<name>A0A9D1FLN7_9FIRM</name>
<dbReference type="InterPro" id="IPR042178">
    <property type="entry name" value="Serpin_sf_1"/>
</dbReference>
<protein>
    <recommendedName>
        <fullName evidence="3">Serpin domain-containing protein</fullName>
    </recommendedName>
</protein>
<evidence type="ECO:0000256" key="2">
    <source>
        <dbReference type="SAM" id="SignalP"/>
    </source>
</evidence>
<dbReference type="Gene3D" id="3.30.497.10">
    <property type="entry name" value="Antithrombin, subunit I, domain 2"/>
    <property type="match status" value="1"/>
</dbReference>
<dbReference type="SMART" id="SM00093">
    <property type="entry name" value="SERPIN"/>
    <property type="match status" value="1"/>
</dbReference>
<evidence type="ECO:0000259" key="3">
    <source>
        <dbReference type="SMART" id="SM00093"/>
    </source>
</evidence>
<reference evidence="4" key="2">
    <citation type="journal article" date="2021" name="PeerJ">
        <title>Extensive microbial diversity within the chicken gut microbiome revealed by metagenomics and culture.</title>
        <authorList>
            <person name="Gilroy R."/>
            <person name="Ravi A."/>
            <person name="Getino M."/>
            <person name="Pursley I."/>
            <person name="Horton D.L."/>
            <person name="Alikhan N.F."/>
            <person name="Baker D."/>
            <person name="Gharbi K."/>
            <person name="Hall N."/>
            <person name="Watson M."/>
            <person name="Adriaenssens E.M."/>
            <person name="Foster-Nyarko E."/>
            <person name="Jarju S."/>
            <person name="Secka A."/>
            <person name="Antonio M."/>
            <person name="Oren A."/>
            <person name="Chaudhuri R.R."/>
            <person name="La Ragione R."/>
            <person name="Hildebrand F."/>
            <person name="Pallen M.J."/>
        </authorList>
    </citation>
    <scope>NUCLEOTIDE SEQUENCE</scope>
    <source>
        <strain evidence="4">CHK199-13235</strain>
    </source>
</reference>
<dbReference type="AlphaFoldDB" id="A0A9D1FLN7"/>
<dbReference type="InterPro" id="IPR000215">
    <property type="entry name" value="Serpin_fam"/>
</dbReference>
<evidence type="ECO:0000256" key="1">
    <source>
        <dbReference type="RuleBase" id="RU000411"/>
    </source>
</evidence>
<organism evidence="4 5">
    <name type="scientific">Candidatus Merdivicinus excrementipullorum</name>
    <dbReference type="NCBI Taxonomy" id="2840867"/>
    <lineage>
        <taxon>Bacteria</taxon>
        <taxon>Bacillati</taxon>
        <taxon>Bacillota</taxon>
        <taxon>Clostridia</taxon>
        <taxon>Eubacteriales</taxon>
        <taxon>Oscillospiraceae</taxon>
        <taxon>Oscillospiraceae incertae sedis</taxon>
        <taxon>Candidatus Merdivicinus</taxon>
    </lineage>
</organism>
<dbReference type="PANTHER" id="PTHR11461:SF211">
    <property type="entry name" value="GH10112P-RELATED"/>
    <property type="match status" value="1"/>
</dbReference>
<dbReference type="PANTHER" id="PTHR11461">
    <property type="entry name" value="SERINE PROTEASE INHIBITOR, SERPIN"/>
    <property type="match status" value="1"/>
</dbReference>